<evidence type="ECO:0000313" key="1">
    <source>
        <dbReference type="EMBL" id="MBD2703174.1"/>
    </source>
</evidence>
<dbReference type="Proteomes" id="UP000598820">
    <property type="component" value="Unassembled WGS sequence"/>
</dbReference>
<organism evidence="1 2">
    <name type="scientific">Spirosoma profusum</name>
    <dbReference type="NCBI Taxonomy" id="2771354"/>
    <lineage>
        <taxon>Bacteria</taxon>
        <taxon>Pseudomonadati</taxon>
        <taxon>Bacteroidota</taxon>
        <taxon>Cytophagia</taxon>
        <taxon>Cytophagales</taxon>
        <taxon>Cytophagaceae</taxon>
        <taxon>Spirosoma</taxon>
    </lineage>
</organism>
<protein>
    <submittedName>
        <fullName evidence="1">Uncharacterized protein</fullName>
    </submittedName>
</protein>
<sequence length="170" mass="19808">MRIIHLSYRKIIDSSSQKLWDKYVFEDTYMEFYMQAQYYNQENKYATFQELLDNVPNADRLHQQTSMAAIGYIRQLNNIVPDIVNQSGKLCLPFTQFKFDIIHSHVSDKQAHKVAITFYSEPLTWIDTVGNTLLIAYGDRQSTLQNGETVDTDMITLQPYLSIASCQYQV</sequence>
<accession>A0A926XYA6</accession>
<proteinExistence type="predicted"/>
<dbReference type="EMBL" id="JACWZY010000020">
    <property type="protein sequence ID" value="MBD2703174.1"/>
    <property type="molecule type" value="Genomic_DNA"/>
</dbReference>
<dbReference type="RefSeq" id="WP_190889024.1">
    <property type="nucleotide sequence ID" value="NZ_JACWZY010000020.1"/>
</dbReference>
<keyword evidence="2" id="KW-1185">Reference proteome</keyword>
<comment type="caution">
    <text evidence="1">The sequence shown here is derived from an EMBL/GenBank/DDBJ whole genome shotgun (WGS) entry which is preliminary data.</text>
</comment>
<name>A0A926XYA6_9BACT</name>
<reference evidence="1" key="1">
    <citation type="submission" date="2020-09" db="EMBL/GenBank/DDBJ databases">
        <authorList>
            <person name="Kim M.K."/>
        </authorList>
    </citation>
    <scope>NUCLEOTIDE SEQUENCE</scope>
    <source>
        <strain evidence="1">BT702</strain>
    </source>
</reference>
<gene>
    <name evidence="1" type="ORF">IC229_21185</name>
</gene>
<dbReference type="AlphaFoldDB" id="A0A926XYA6"/>
<evidence type="ECO:0000313" key="2">
    <source>
        <dbReference type="Proteomes" id="UP000598820"/>
    </source>
</evidence>